<proteinExistence type="predicted"/>
<protein>
    <submittedName>
        <fullName evidence="1">Uncharacterized protein</fullName>
    </submittedName>
</protein>
<name>A0A246JWM9_9SPHN</name>
<accession>A0A246JWM9</accession>
<reference evidence="1 2" key="1">
    <citation type="journal article" date="2010" name="Int. J. Syst. Evol. Microbiol.">
        <title>Sphingopyxis bauzanensis sp. nov., a psychrophilic bacterium isolated from soil.</title>
        <authorList>
            <person name="Zhang D.C."/>
            <person name="Liu H.C."/>
            <person name="Xin Y.H."/>
            <person name="Zhou Y.G."/>
            <person name="Schinner F."/>
            <person name="Margesin R."/>
        </authorList>
    </citation>
    <scope>NUCLEOTIDE SEQUENCE [LARGE SCALE GENOMIC DNA]</scope>
    <source>
        <strain evidence="1 2">DSM 22271</strain>
    </source>
</reference>
<dbReference type="AlphaFoldDB" id="A0A246JWM9"/>
<comment type="caution">
    <text evidence="1">The sequence shown here is derived from an EMBL/GenBank/DDBJ whole genome shotgun (WGS) entry which is preliminary data.</text>
</comment>
<dbReference type="EMBL" id="NISK01000002">
    <property type="protein sequence ID" value="OWQ97465.1"/>
    <property type="molecule type" value="Genomic_DNA"/>
</dbReference>
<evidence type="ECO:0000313" key="1">
    <source>
        <dbReference type="EMBL" id="OWQ97465.1"/>
    </source>
</evidence>
<dbReference type="Proteomes" id="UP000197361">
    <property type="component" value="Unassembled WGS sequence"/>
</dbReference>
<evidence type="ECO:0000313" key="2">
    <source>
        <dbReference type="Proteomes" id="UP000197361"/>
    </source>
</evidence>
<sequence>MTQQKADERDLEFNELQEIDENQLTMRSALNLRDLVSRKPFVWNAAGENGGLVIRFDPELFLSALECVRLPGLSTTAEGRNSKIEVAVFENEIRMRSQSPYITFEAGLPLKEPVSGLPKGGLAFLIKPSRFDPFFSQTSVIRHGEERRISKRRDTSRAFDMFEYLVDEGVLVLALKSMRLGLKVETATPSAALPKVDPETAVSLPSISALAQALRCAAYVKSGATSQKHTPIAVIKDGQCTALFRSRAAIFESVEIAGLELAMPLNTPLKLATMLGRLRDPARIAIIENQALIDDGHLRCAFPIAPPSPPAIDRDAQVQQCENSTWTTGLDDLQHIWGVFNVIAGDKSEIDLTVVEEDGDITLRPRMDESGSSGWHKIDLMAPRPPKVSDVVPYRAARVIFRDLSKAIEKITEHRPTISINSSAVIITEIAEKYRRVYFIGRSDITTP</sequence>
<dbReference type="RefSeq" id="WP_088441314.1">
    <property type="nucleotide sequence ID" value="NZ_BMMC01000001.1"/>
</dbReference>
<organism evidence="1 2">
    <name type="scientific">Sphingopyxis bauzanensis</name>
    <dbReference type="NCBI Taxonomy" id="651663"/>
    <lineage>
        <taxon>Bacteria</taxon>
        <taxon>Pseudomonadati</taxon>
        <taxon>Pseudomonadota</taxon>
        <taxon>Alphaproteobacteria</taxon>
        <taxon>Sphingomonadales</taxon>
        <taxon>Sphingomonadaceae</taxon>
        <taxon>Sphingopyxis</taxon>
    </lineage>
</organism>
<gene>
    <name evidence="1" type="ORF">CDQ92_10630</name>
</gene>
<keyword evidence="2" id="KW-1185">Reference proteome</keyword>